<feature type="transmembrane region" description="Helical" evidence="1">
    <location>
        <begin position="21"/>
        <end position="45"/>
    </location>
</feature>
<sequence>MLEDIISYYRKMCTRTGQFDILLNIWVLLIVIFGVGGLAGLIIFIKLDSIHEIIRLYLSLLAIFAVEIIYLFYSQIYIFYKQKKYVIKELTSLMENGNSKQVKNNILMKLNNISESNFKFQYIERTYYIDTLYNKLKFNEFLKISKIDSKNVETVKENIKEHIKDKSNFKDIIDIAFWGLI</sequence>
<evidence type="ECO:0000256" key="1">
    <source>
        <dbReference type="SAM" id="Phobius"/>
    </source>
</evidence>
<feature type="transmembrane region" description="Helical" evidence="1">
    <location>
        <begin position="57"/>
        <end position="80"/>
    </location>
</feature>
<keyword evidence="3" id="KW-1185">Reference proteome</keyword>
<protein>
    <submittedName>
        <fullName evidence="2">Uncharacterized protein</fullName>
    </submittedName>
</protein>
<dbReference type="EMBL" id="SMBP01000040">
    <property type="protein sequence ID" value="TCU51827.1"/>
    <property type="molecule type" value="Genomic_DNA"/>
</dbReference>
<comment type="caution">
    <text evidence="2">The sequence shown here is derived from an EMBL/GenBank/DDBJ whole genome shotgun (WGS) entry which is preliminary data.</text>
</comment>
<keyword evidence="1" id="KW-0812">Transmembrane</keyword>
<proteinExistence type="predicted"/>
<keyword evidence="1" id="KW-0472">Membrane</keyword>
<accession>A0A4R3SUG1</accession>
<name>A0A4R3SUG1_9FIRM</name>
<evidence type="ECO:0000313" key="3">
    <source>
        <dbReference type="Proteomes" id="UP000295773"/>
    </source>
</evidence>
<dbReference type="RefSeq" id="WP_132225856.1">
    <property type="nucleotide sequence ID" value="NZ_JANKBG010000040.1"/>
</dbReference>
<keyword evidence="1" id="KW-1133">Transmembrane helix</keyword>
<evidence type="ECO:0000313" key="2">
    <source>
        <dbReference type="EMBL" id="TCU51827.1"/>
    </source>
</evidence>
<gene>
    <name evidence="2" type="ORF">EDD61_1405</name>
</gene>
<reference evidence="2 3" key="1">
    <citation type="submission" date="2019-03" db="EMBL/GenBank/DDBJ databases">
        <title>Genomic Encyclopedia of Type Strains, Phase IV (KMG-IV): sequencing the most valuable type-strain genomes for metagenomic binning, comparative biology and taxonomic classification.</title>
        <authorList>
            <person name="Goeker M."/>
        </authorList>
    </citation>
    <scope>NUCLEOTIDE SEQUENCE [LARGE SCALE GENOMIC DNA]</scope>
    <source>
        <strain evidence="2 3">DSM 29481</strain>
    </source>
</reference>
<organism evidence="2 3">
    <name type="scientific">Longicatena caecimuris</name>
    <dbReference type="NCBI Taxonomy" id="1796635"/>
    <lineage>
        <taxon>Bacteria</taxon>
        <taxon>Bacillati</taxon>
        <taxon>Bacillota</taxon>
        <taxon>Erysipelotrichia</taxon>
        <taxon>Erysipelotrichales</taxon>
        <taxon>Erysipelotrichaceae</taxon>
        <taxon>Longicatena</taxon>
    </lineage>
</organism>
<dbReference type="Proteomes" id="UP000295773">
    <property type="component" value="Unassembled WGS sequence"/>
</dbReference>
<dbReference type="AlphaFoldDB" id="A0A4R3SUG1"/>